<evidence type="ECO:0000313" key="5">
    <source>
        <dbReference type="Proteomes" id="UP001595791"/>
    </source>
</evidence>
<dbReference type="SUPFAM" id="SSF46955">
    <property type="entry name" value="Putative DNA-binding domain"/>
    <property type="match status" value="1"/>
</dbReference>
<dbReference type="SMART" id="SM00422">
    <property type="entry name" value="HTH_MERR"/>
    <property type="match status" value="1"/>
</dbReference>
<sequence>MAEPASDPTYTITELAREFNLTTRAIRFYEDQGLLSPGRIGRNRVYGRADHTRLKLIQRGKRLGFSLQETRTLFDLYDAAKDERPQLVRLLEYLRPKREALEQQRADIDAILAEMDQLEHECEAILRD</sequence>
<organism evidence="4 5">
    <name type="scientific">Chitinimonas lacunae</name>
    <dbReference type="NCBI Taxonomy" id="1963018"/>
    <lineage>
        <taxon>Bacteria</taxon>
        <taxon>Pseudomonadati</taxon>
        <taxon>Pseudomonadota</taxon>
        <taxon>Betaproteobacteria</taxon>
        <taxon>Neisseriales</taxon>
        <taxon>Chitinibacteraceae</taxon>
        <taxon>Chitinimonas</taxon>
    </lineage>
</organism>
<accession>A0ABV8MVZ7</accession>
<keyword evidence="1 4" id="KW-0238">DNA-binding</keyword>
<protein>
    <submittedName>
        <fullName evidence="4">MerR family DNA-binding transcriptional regulator</fullName>
    </submittedName>
</protein>
<dbReference type="PANTHER" id="PTHR30204">
    <property type="entry name" value="REDOX-CYCLING DRUG-SENSING TRANSCRIPTIONAL ACTIVATOR SOXR"/>
    <property type="match status" value="1"/>
</dbReference>
<evidence type="ECO:0000259" key="3">
    <source>
        <dbReference type="PROSITE" id="PS50937"/>
    </source>
</evidence>
<gene>
    <name evidence="4" type="ORF">ACFOW7_19535</name>
</gene>
<comment type="caution">
    <text evidence="4">The sequence shown here is derived from an EMBL/GenBank/DDBJ whole genome shotgun (WGS) entry which is preliminary data.</text>
</comment>
<feature type="coiled-coil region" evidence="2">
    <location>
        <begin position="98"/>
        <end position="128"/>
    </location>
</feature>
<evidence type="ECO:0000313" key="4">
    <source>
        <dbReference type="EMBL" id="MFC4161534.1"/>
    </source>
</evidence>
<reference evidence="5" key="1">
    <citation type="journal article" date="2019" name="Int. J. Syst. Evol. Microbiol.">
        <title>The Global Catalogue of Microorganisms (GCM) 10K type strain sequencing project: providing services to taxonomists for standard genome sequencing and annotation.</title>
        <authorList>
            <consortium name="The Broad Institute Genomics Platform"/>
            <consortium name="The Broad Institute Genome Sequencing Center for Infectious Disease"/>
            <person name="Wu L."/>
            <person name="Ma J."/>
        </authorList>
    </citation>
    <scope>NUCLEOTIDE SEQUENCE [LARGE SCALE GENOMIC DNA]</scope>
    <source>
        <strain evidence="5">LMG 29894</strain>
    </source>
</reference>
<dbReference type="InterPro" id="IPR047057">
    <property type="entry name" value="MerR_fam"/>
</dbReference>
<dbReference type="EMBL" id="JBHSBU010000001">
    <property type="protein sequence ID" value="MFC4161534.1"/>
    <property type="molecule type" value="Genomic_DNA"/>
</dbReference>
<dbReference type="PROSITE" id="PS50937">
    <property type="entry name" value="HTH_MERR_2"/>
    <property type="match status" value="1"/>
</dbReference>
<dbReference type="RefSeq" id="WP_378167584.1">
    <property type="nucleotide sequence ID" value="NZ_JBHSBU010000001.1"/>
</dbReference>
<proteinExistence type="predicted"/>
<dbReference type="PANTHER" id="PTHR30204:SF58">
    <property type="entry name" value="HTH-TYPE TRANSCRIPTIONAL REGULATOR YFMP"/>
    <property type="match status" value="1"/>
</dbReference>
<dbReference type="InterPro" id="IPR009061">
    <property type="entry name" value="DNA-bd_dom_put_sf"/>
</dbReference>
<keyword evidence="2" id="KW-0175">Coiled coil</keyword>
<dbReference type="Proteomes" id="UP001595791">
    <property type="component" value="Unassembled WGS sequence"/>
</dbReference>
<name>A0ABV8MVZ7_9NEIS</name>
<evidence type="ECO:0000256" key="2">
    <source>
        <dbReference type="SAM" id="Coils"/>
    </source>
</evidence>
<evidence type="ECO:0000256" key="1">
    <source>
        <dbReference type="ARBA" id="ARBA00023125"/>
    </source>
</evidence>
<dbReference type="Pfam" id="PF13411">
    <property type="entry name" value="MerR_1"/>
    <property type="match status" value="1"/>
</dbReference>
<dbReference type="Gene3D" id="1.10.1660.10">
    <property type="match status" value="1"/>
</dbReference>
<keyword evidence="5" id="KW-1185">Reference proteome</keyword>
<dbReference type="CDD" id="cd04776">
    <property type="entry name" value="HTH_GnyR"/>
    <property type="match status" value="1"/>
</dbReference>
<feature type="domain" description="HTH merR-type" evidence="3">
    <location>
        <begin position="9"/>
        <end position="76"/>
    </location>
</feature>
<dbReference type="InterPro" id="IPR000551">
    <property type="entry name" value="MerR-type_HTH_dom"/>
</dbReference>
<dbReference type="GO" id="GO:0003677">
    <property type="term" value="F:DNA binding"/>
    <property type="evidence" value="ECO:0007669"/>
    <property type="project" value="UniProtKB-KW"/>
</dbReference>